<feature type="transmembrane region" description="Helical" evidence="7">
    <location>
        <begin position="344"/>
        <end position="366"/>
    </location>
</feature>
<keyword evidence="2" id="KW-0813">Transport</keyword>
<feature type="transmembrane region" description="Helical" evidence="7">
    <location>
        <begin position="286"/>
        <end position="304"/>
    </location>
</feature>
<keyword evidence="3" id="KW-1003">Cell membrane</keyword>
<keyword evidence="9" id="KW-1185">Reference proteome</keyword>
<proteinExistence type="predicted"/>
<organism evidence="8 9">
    <name type="scientific">Tumebacillus amylolyticus</name>
    <dbReference type="NCBI Taxonomy" id="2801339"/>
    <lineage>
        <taxon>Bacteria</taxon>
        <taxon>Bacillati</taxon>
        <taxon>Bacillota</taxon>
        <taxon>Bacilli</taxon>
        <taxon>Bacillales</taxon>
        <taxon>Alicyclobacillaceae</taxon>
        <taxon>Tumebacillus</taxon>
    </lineage>
</organism>
<evidence type="ECO:0000256" key="1">
    <source>
        <dbReference type="ARBA" id="ARBA00004651"/>
    </source>
</evidence>
<feature type="transmembrane region" description="Helical" evidence="7">
    <location>
        <begin position="372"/>
        <end position="394"/>
    </location>
</feature>
<dbReference type="PANTHER" id="PTHR43266:SF8">
    <property type="entry name" value="MACROLIDE-EFFLUX PROTEIN"/>
    <property type="match status" value="1"/>
</dbReference>
<name>A0ABS1J965_9BACL</name>
<dbReference type="Proteomes" id="UP000602284">
    <property type="component" value="Unassembled WGS sequence"/>
</dbReference>
<dbReference type="CDD" id="cd06173">
    <property type="entry name" value="MFS_MefA_like"/>
    <property type="match status" value="1"/>
</dbReference>
<evidence type="ECO:0000256" key="4">
    <source>
        <dbReference type="ARBA" id="ARBA00022692"/>
    </source>
</evidence>
<evidence type="ECO:0000313" key="9">
    <source>
        <dbReference type="Proteomes" id="UP000602284"/>
    </source>
</evidence>
<evidence type="ECO:0000256" key="6">
    <source>
        <dbReference type="ARBA" id="ARBA00023136"/>
    </source>
</evidence>
<keyword evidence="5 7" id="KW-1133">Transmembrane helix</keyword>
<feature type="transmembrane region" description="Helical" evidence="7">
    <location>
        <begin position="310"/>
        <end position="332"/>
    </location>
</feature>
<comment type="subcellular location">
    <subcellularLocation>
        <location evidence="1">Cell membrane</location>
        <topology evidence="1">Multi-pass membrane protein</topology>
    </subcellularLocation>
</comment>
<evidence type="ECO:0000256" key="2">
    <source>
        <dbReference type="ARBA" id="ARBA00022448"/>
    </source>
</evidence>
<evidence type="ECO:0000313" key="8">
    <source>
        <dbReference type="EMBL" id="MBL0386813.1"/>
    </source>
</evidence>
<dbReference type="RefSeq" id="WP_201633937.1">
    <property type="nucleotide sequence ID" value="NZ_JAEQNB010000002.1"/>
</dbReference>
<dbReference type="EMBL" id="JAEQNB010000002">
    <property type="protein sequence ID" value="MBL0386813.1"/>
    <property type="molecule type" value="Genomic_DNA"/>
</dbReference>
<dbReference type="PANTHER" id="PTHR43266">
    <property type="entry name" value="MACROLIDE-EFFLUX PROTEIN"/>
    <property type="match status" value="1"/>
</dbReference>
<evidence type="ECO:0000256" key="7">
    <source>
        <dbReference type="SAM" id="Phobius"/>
    </source>
</evidence>
<keyword evidence="4 7" id="KW-0812">Transmembrane</keyword>
<dbReference type="Pfam" id="PF07690">
    <property type="entry name" value="MFS_1"/>
    <property type="match status" value="1"/>
</dbReference>
<feature type="transmembrane region" description="Helical" evidence="7">
    <location>
        <begin position="55"/>
        <end position="72"/>
    </location>
</feature>
<dbReference type="InterPro" id="IPR036259">
    <property type="entry name" value="MFS_trans_sf"/>
</dbReference>
<keyword evidence="6 7" id="KW-0472">Membrane</keyword>
<comment type="caution">
    <text evidence="8">The sequence shown here is derived from an EMBL/GenBank/DDBJ whole genome shotgun (WGS) entry which is preliminary data.</text>
</comment>
<feature type="transmembrane region" description="Helical" evidence="7">
    <location>
        <begin position="167"/>
        <end position="184"/>
    </location>
</feature>
<dbReference type="SUPFAM" id="SSF103473">
    <property type="entry name" value="MFS general substrate transporter"/>
    <property type="match status" value="1"/>
</dbReference>
<dbReference type="InterPro" id="IPR011701">
    <property type="entry name" value="MFS"/>
</dbReference>
<sequence length="402" mass="44100">MGAFLKGNPRFLRYWISTWTSEGGDWIRNMVMMFIVLELSGGSAISFSINMFCEFAPIFLFGFVVGVFADRWKKKRTILSATLFRMGMMVLLIGAILLRSLVLIYAISFVSAIGTLFFRAAAPAFTMLFVPQEDRQTASSLRQMSMSTMLLIGSPIATLLYMQIGAAWSLGITIALFIASWVLVQSVNVEETMQEAKSQKSMAGVWAEMKDGFRYSWHNSVLRPLMVSSILFGFGAGLITVLEIFITTDFLGLPKEMMGALVMIQGVGMLLSSLVLPKVKLSMQRFVSWGMVITGIGLGGMVAYPSFYATAFALIVFSLGQIGLNIGMATLMQTQVNFEYQGRAGMTINTIVNGFQVLAMFGAGWLNDFFTVQPVVAAGGIIMALGGVLCAMMFKRDLEPTI</sequence>
<gene>
    <name evidence="8" type="ORF">JJB07_09120</name>
</gene>
<reference evidence="8 9" key="1">
    <citation type="submission" date="2021-01" db="EMBL/GenBank/DDBJ databases">
        <title>Tumebacillus sp. strain ITR2 16S ribosomal RNA gene Genome sequencing and assembly.</title>
        <authorList>
            <person name="Kang M."/>
        </authorList>
    </citation>
    <scope>NUCLEOTIDE SEQUENCE [LARGE SCALE GENOMIC DNA]</scope>
    <source>
        <strain evidence="8 9">ITR2</strain>
    </source>
</reference>
<feature type="transmembrane region" description="Helical" evidence="7">
    <location>
        <begin position="225"/>
        <end position="246"/>
    </location>
</feature>
<feature type="transmembrane region" description="Helical" evidence="7">
    <location>
        <begin position="258"/>
        <end position="279"/>
    </location>
</feature>
<evidence type="ECO:0000256" key="5">
    <source>
        <dbReference type="ARBA" id="ARBA00022989"/>
    </source>
</evidence>
<dbReference type="Gene3D" id="1.20.1250.20">
    <property type="entry name" value="MFS general substrate transporter like domains"/>
    <property type="match status" value="1"/>
</dbReference>
<evidence type="ECO:0000256" key="3">
    <source>
        <dbReference type="ARBA" id="ARBA00022475"/>
    </source>
</evidence>
<accession>A0ABS1J965</accession>
<protein>
    <submittedName>
        <fullName evidence="8">MFS transporter</fullName>
    </submittedName>
</protein>